<comment type="similarity">
    <text evidence="1">Belongs to the MEMO1 family.</text>
</comment>
<dbReference type="NCBIfam" id="TIGR04336">
    <property type="entry name" value="AmmeMemoSam_B"/>
    <property type="match status" value="1"/>
</dbReference>
<keyword evidence="2" id="KW-1185">Reference proteome</keyword>
<dbReference type="RefSeq" id="XP_018326256.1">
    <property type="nucleotide sequence ID" value="XM_018470754.1"/>
</dbReference>
<evidence type="ECO:0000313" key="2">
    <source>
        <dbReference type="Proteomes" id="UP000192223"/>
    </source>
</evidence>
<protein>
    <submittedName>
        <fullName evidence="3">Protein MEMO1</fullName>
    </submittedName>
</protein>
<dbReference type="FunCoup" id="A0A1W4WQR2">
    <property type="interactions" value="1970"/>
</dbReference>
<evidence type="ECO:0000256" key="1">
    <source>
        <dbReference type="ARBA" id="ARBA00006315"/>
    </source>
</evidence>
<reference evidence="3" key="1">
    <citation type="submission" date="2025-08" db="UniProtKB">
        <authorList>
            <consortium name="RefSeq"/>
        </authorList>
    </citation>
    <scope>IDENTIFICATION</scope>
    <source>
        <tissue evidence="3">Entire body</tissue>
    </source>
</reference>
<dbReference type="CDD" id="cd07361">
    <property type="entry name" value="MEMO_like"/>
    <property type="match status" value="1"/>
</dbReference>
<proteinExistence type="inferred from homology"/>
<dbReference type="PANTHER" id="PTHR11060">
    <property type="entry name" value="PROTEIN MEMO1"/>
    <property type="match status" value="1"/>
</dbReference>
<gene>
    <name evidence="3" type="primary">LOC108737700</name>
</gene>
<dbReference type="OrthoDB" id="417112at2759"/>
<dbReference type="Proteomes" id="UP000192223">
    <property type="component" value="Unplaced"/>
</dbReference>
<accession>A0A1W4WQR2</accession>
<dbReference type="STRING" id="224129.A0A1W4WQR2"/>
<dbReference type="Pfam" id="PF01875">
    <property type="entry name" value="Memo"/>
    <property type="match status" value="1"/>
</dbReference>
<dbReference type="InterPro" id="IPR002737">
    <property type="entry name" value="MEMO1_fam"/>
</dbReference>
<dbReference type="AlphaFoldDB" id="A0A1W4WQR2"/>
<organism evidence="2 3">
    <name type="scientific">Agrilus planipennis</name>
    <name type="common">Emerald ash borer</name>
    <name type="synonym">Agrilus marcopoli</name>
    <dbReference type="NCBI Taxonomy" id="224129"/>
    <lineage>
        <taxon>Eukaryota</taxon>
        <taxon>Metazoa</taxon>
        <taxon>Ecdysozoa</taxon>
        <taxon>Arthropoda</taxon>
        <taxon>Hexapoda</taxon>
        <taxon>Insecta</taxon>
        <taxon>Pterygota</taxon>
        <taxon>Neoptera</taxon>
        <taxon>Endopterygota</taxon>
        <taxon>Coleoptera</taxon>
        <taxon>Polyphaga</taxon>
        <taxon>Elateriformia</taxon>
        <taxon>Buprestoidea</taxon>
        <taxon>Buprestidae</taxon>
        <taxon>Agrilinae</taxon>
        <taxon>Agrilus</taxon>
    </lineage>
</organism>
<dbReference type="HAMAP" id="MF_00055">
    <property type="entry name" value="MEMO1"/>
    <property type="match status" value="1"/>
</dbReference>
<dbReference type="PANTHER" id="PTHR11060:SF0">
    <property type="entry name" value="PROTEIN MEMO1"/>
    <property type="match status" value="1"/>
</dbReference>
<sequence>MSITRSASHAGSWYNSKSTELSNQLGTWIEKVDAFHSPAKAIIAPHAGYRYCGSCSAFAYKQIDPSIVKRIFIFGPSHFSRFSGCALPEAEKYETPFYDLTVDLEVIEELKNSKHFESVDLNTDETEHSIEMHLPFIAKIMENHKSQFSIVPVLVGSLSAKQESLYGQIFAKYLLDSNNLFIISSDFCHWGKRFSFTYYDNSHQEIFQSIEQLDRMGMKIIEEVNPEKFGTYLKKYGNTICGRNPILILLRSIEELIKTDNSKIANLKFLNYSQSQKCRQMSDSSVSYAAGVLVLN</sequence>
<name>A0A1W4WQR2_AGRPL</name>
<dbReference type="Gene3D" id="3.40.830.10">
    <property type="entry name" value="LigB-like"/>
    <property type="match status" value="1"/>
</dbReference>
<dbReference type="InParanoid" id="A0A1W4WQR2"/>
<dbReference type="GeneID" id="108737700"/>
<dbReference type="KEGG" id="apln:108737700"/>
<evidence type="ECO:0000313" key="3">
    <source>
        <dbReference type="RefSeq" id="XP_018326256.1"/>
    </source>
</evidence>